<dbReference type="InterPro" id="IPR050902">
    <property type="entry name" value="ABC_Transporter_SBP"/>
</dbReference>
<dbReference type="EMBL" id="CP002209">
    <property type="protein sequence ID" value="ADN75438.1"/>
    <property type="molecule type" value="Genomic_DNA"/>
</dbReference>
<feature type="domain" description="Fe/B12 periplasmic-binding" evidence="2">
    <location>
        <begin position="20"/>
        <end position="269"/>
    </location>
</feature>
<name>E1SL60_FERBD</name>
<keyword evidence="4" id="KW-1185">Reference proteome</keyword>
<feature type="chain" id="PRO_5003151166" evidence="1">
    <location>
        <begin position="18"/>
        <end position="280"/>
    </location>
</feature>
<evidence type="ECO:0000313" key="4">
    <source>
        <dbReference type="Proteomes" id="UP000006683"/>
    </source>
</evidence>
<dbReference type="Proteomes" id="UP000006683">
    <property type="component" value="Chromosome"/>
</dbReference>
<dbReference type="SUPFAM" id="SSF53807">
    <property type="entry name" value="Helical backbone' metal receptor"/>
    <property type="match status" value="1"/>
</dbReference>
<dbReference type="Pfam" id="PF01497">
    <property type="entry name" value="Peripla_BP_2"/>
    <property type="match status" value="1"/>
</dbReference>
<evidence type="ECO:0000256" key="1">
    <source>
        <dbReference type="SAM" id="SignalP"/>
    </source>
</evidence>
<evidence type="ECO:0000313" key="3">
    <source>
        <dbReference type="EMBL" id="ADN75438.1"/>
    </source>
</evidence>
<dbReference type="AlphaFoldDB" id="E1SL60"/>
<keyword evidence="1" id="KW-0732">Signal</keyword>
<reference evidence="3 4" key="1">
    <citation type="journal article" date="2010" name="Stand. Genomic Sci.">
        <title>Complete genome sequence of Ferrimonas balearica type strain (PAT).</title>
        <authorList>
            <person name="Nolan M."/>
            <person name="Sikorski J."/>
            <person name="Davenport K."/>
            <person name="Lucas S."/>
            <person name="Glavina Del Rio T."/>
            <person name="Tice H."/>
            <person name="Cheng J."/>
            <person name="Goodwin L."/>
            <person name="Pitluck S."/>
            <person name="Liolios K."/>
            <person name="Ivanova N."/>
            <person name="Mavromatis K."/>
            <person name="Ovchinnikova G."/>
            <person name="Pati A."/>
            <person name="Chen A."/>
            <person name="Palaniappan K."/>
            <person name="Land M."/>
            <person name="Hauser L."/>
            <person name="Chang Y."/>
            <person name="Jeffries C."/>
            <person name="Tapia R."/>
            <person name="Brettin T."/>
            <person name="Detter J."/>
            <person name="Han C."/>
            <person name="Yasawong M."/>
            <person name="Rohde M."/>
            <person name="Tindall B."/>
            <person name="Goker M."/>
            <person name="Woyke T."/>
            <person name="Bristow J."/>
            <person name="Eisen J."/>
            <person name="Markowitz V."/>
            <person name="Hugenholtz P."/>
            <person name="Kyrpides N."/>
            <person name="Klenk H."/>
            <person name="Lapidus A."/>
        </authorList>
    </citation>
    <scope>NUCLEOTIDE SEQUENCE [LARGE SCALE GENOMIC DNA]</scope>
    <source>
        <strain evidence="4">DSM 9799 / CCM 4581 / KCTC 23876 / PAT</strain>
    </source>
</reference>
<dbReference type="STRING" id="550540.Fbal_1229"/>
<feature type="signal peptide" evidence="1">
    <location>
        <begin position="1"/>
        <end position="17"/>
    </location>
</feature>
<dbReference type="PANTHER" id="PTHR30535:SF4">
    <property type="entry name" value="HEMIN-BINDING PERIPLASMIC PROTEIN HMUT"/>
    <property type="match status" value="1"/>
</dbReference>
<sequence>MIRSLFLLAALTLPAHAAERVVSVNAALTEIVVALEAADQLVAVDVSSTLADPQLPRLGYHRQLSAEGILAMNPDQVLAGDTAGPASTLDTLRQADIPVLVMTNPQTGEALKAHIRELAKVLEREPQGEALVNKVSQQLDGLSRQSAATRAKPQVLFLMSSSQRGLRIGGKGTPADTLLTLAGAENLADFEGYRSITAEGILALAPQALLTIQMPGEAVPDLVEQHPLLAHLPGAARVYALPAQSMIGGLSLGGLDTAQDLQEWLDTQGLNALAMEAAGE</sequence>
<dbReference type="OrthoDB" id="9797736at2"/>
<evidence type="ECO:0000259" key="2">
    <source>
        <dbReference type="PROSITE" id="PS50983"/>
    </source>
</evidence>
<accession>E1SL60</accession>
<dbReference type="PANTHER" id="PTHR30535">
    <property type="entry name" value="VITAMIN B12-BINDING PROTEIN"/>
    <property type="match status" value="1"/>
</dbReference>
<proteinExistence type="predicted"/>
<dbReference type="eggNOG" id="COG4558">
    <property type="taxonomic scope" value="Bacteria"/>
</dbReference>
<dbReference type="GeneID" id="67181462"/>
<dbReference type="HOGENOM" id="CLU_038034_6_0_6"/>
<organism evidence="3 4">
    <name type="scientific">Ferrimonas balearica (strain DSM 9799 / CCM 4581 / KCTC 23876 / PAT)</name>
    <dbReference type="NCBI Taxonomy" id="550540"/>
    <lineage>
        <taxon>Bacteria</taxon>
        <taxon>Pseudomonadati</taxon>
        <taxon>Pseudomonadota</taxon>
        <taxon>Gammaproteobacteria</taxon>
        <taxon>Alteromonadales</taxon>
        <taxon>Ferrimonadaceae</taxon>
        <taxon>Ferrimonas</taxon>
    </lineage>
</organism>
<dbReference type="KEGG" id="fbl:Fbal_1229"/>
<gene>
    <name evidence="3" type="ordered locus">Fbal_1229</name>
</gene>
<protein>
    <submittedName>
        <fullName evidence="3">Periplasmic binding protein</fullName>
    </submittedName>
</protein>
<dbReference type="InterPro" id="IPR002491">
    <property type="entry name" value="ABC_transptr_periplasmic_BD"/>
</dbReference>
<dbReference type="PROSITE" id="PS50983">
    <property type="entry name" value="FE_B12_PBP"/>
    <property type="match status" value="1"/>
</dbReference>
<dbReference type="RefSeq" id="WP_013344744.1">
    <property type="nucleotide sequence ID" value="NC_014541.1"/>
</dbReference>
<dbReference type="Gene3D" id="3.40.50.1980">
    <property type="entry name" value="Nitrogenase molybdenum iron protein domain"/>
    <property type="match status" value="2"/>
</dbReference>